<dbReference type="CDD" id="cd17321">
    <property type="entry name" value="MFS_MMR_MDR_like"/>
    <property type="match status" value="1"/>
</dbReference>
<keyword evidence="4 9" id="KW-0812">Transmembrane</keyword>
<evidence type="ECO:0000256" key="2">
    <source>
        <dbReference type="ARBA" id="ARBA00022448"/>
    </source>
</evidence>
<proteinExistence type="predicted"/>
<name>A0A5N6ALX5_9ACTN</name>
<feature type="compositionally biased region" description="Acidic residues" evidence="8">
    <location>
        <begin position="496"/>
        <end position="505"/>
    </location>
</feature>
<evidence type="ECO:0000256" key="9">
    <source>
        <dbReference type="SAM" id="Phobius"/>
    </source>
</evidence>
<evidence type="ECO:0000256" key="4">
    <source>
        <dbReference type="ARBA" id="ARBA00022692"/>
    </source>
</evidence>
<accession>A0A5N6ALX5</accession>
<evidence type="ECO:0000256" key="6">
    <source>
        <dbReference type="ARBA" id="ARBA00023136"/>
    </source>
</evidence>
<dbReference type="Proteomes" id="UP000314251">
    <property type="component" value="Unassembled WGS sequence"/>
</dbReference>
<feature type="transmembrane region" description="Helical" evidence="9">
    <location>
        <begin position="310"/>
        <end position="330"/>
    </location>
</feature>
<organism evidence="11 12">
    <name type="scientific">Streptomyces mimosae</name>
    <dbReference type="NCBI Taxonomy" id="2586635"/>
    <lineage>
        <taxon>Bacteria</taxon>
        <taxon>Bacillati</taxon>
        <taxon>Actinomycetota</taxon>
        <taxon>Actinomycetes</taxon>
        <taxon>Kitasatosporales</taxon>
        <taxon>Streptomycetaceae</taxon>
        <taxon>Streptomyces</taxon>
    </lineage>
</organism>
<keyword evidence="5 9" id="KW-1133">Transmembrane helix</keyword>
<feature type="transmembrane region" description="Helical" evidence="9">
    <location>
        <begin position="371"/>
        <end position="394"/>
    </location>
</feature>
<dbReference type="Gene3D" id="1.20.1250.20">
    <property type="entry name" value="MFS general substrate transporter like domains"/>
    <property type="match status" value="1"/>
</dbReference>
<dbReference type="Pfam" id="PF07690">
    <property type="entry name" value="MFS_1"/>
    <property type="match status" value="1"/>
</dbReference>
<evidence type="ECO:0000256" key="3">
    <source>
        <dbReference type="ARBA" id="ARBA00022475"/>
    </source>
</evidence>
<feature type="transmembrane region" description="Helical" evidence="9">
    <location>
        <begin position="342"/>
        <end position="359"/>
    </location>
</feature>
<keyword evidence="6 9" id="KW-0472">Membrane</keyword>
<feature type="transmembrane region" description="Helical" evidence="9">
    <location>
        <begin position="149"/>
        <end position="171"/>
    </location>
</feature>
<feature type="transmembrane region" description="Helical" evidence="9">
    <location>
        <begin position="241"/>
        <end position="260"/>
    </location>
</feature>
<feature type="domain" description="Major facilitator superfamily (MFS) profile" evidence="10">
    <location>
        <begin position="25"/>
        <end position="486"/>
    </location>
</feature>
<evidence type="ECO:0000313" key="11">
    <source>
        <dbReference type="EMBL" id="KAB8169634.1"/>
    </source>
</evidence>
<dbReference type="GO" id="GO:0022857">
    <property type="term" value="F:transmembrane transporter activity"/>
    <property type="evidence" value="ECO:0007669"/>
    <property type="project" value="InterPro"/>
</dbReference>
<dbReference type="GO" id="GO:0005886">
    <property type="term" value="C:plasma membrane"/>
    <property type="evidence" value="ECO:0007669"/>
    <property type="project" value="UniProtKB-SubCell"/>
</dbReference>
<feature type="transmembrane region" description="Helical" evidence="9">
    <location>
        <begin position="91"/>
        <end position="110"/>
    </location>
</feature>
<dbReference type="Gene3D" id="1.20.1720.10">
    <property type="entry name" value="Multidrug resistance protein D"/>
    <property type="match status" value="1"/>
</dbReference>
<keyword evidence="7" id="KW-0046">Antibiotic resistance</keyword>
<gene>
    <name evidence="11" type="ORF">FH607_002495</name>
</gene>
<sequence>MSTVSSSTTSPPASGAPKQGNSGIVIAIIVICQFMVGLDATVVNIALPEIHHALEFSRTSLAWVTSAYTLAFGGLLLLGGRAGDILGRRRMFVLGLVLFGGASLVGGLAGNAEMLLAMRTLQGVGAALAAPNSLALIATNVEEEHRPKAYAGVAASYAASLALGLIAGGMLTEWGSWRWVMFIAVPMALVVLVLAPKYLTEPERVPGKFDIAGAALSVGFMTALVYGLINSAEEGWSHNETVIPLVASGVLLLAFIAVEFRAEQPIMPLSIFANRNVSASFFDLMALTAVMAGTNFFVTQLLQDVFDFSAIRAGLAFLPMAAGILTAGGIASKLLQQVRSQYVVMAGCVLIFSGMLWMSQVSLDTTYANGVLGPIMLFGFGAGTAFTALTSIILSSPSEKHAGAVSSVLEVMQWVGFSLGVGILITVFGRSSSSAAEDLPADLAGDRVADYLMVEGMSAAFVASLIFAVLALIAAFILRTAKPEPPAAESATAEGQDPEGQDAEGAEPPAEAAPRS</sequence>
<dbReference type="EMBL" id="VDLY02000002">
    <property type="protein sequence ID" value="KAB8169634.1"/>
    <property type="molecule type" value="Genomic_DNA"/>
</dbReference>
<dbReference type="RefSeq" id="WP_139665939.1">
    <property type="nucleotide sequence ID" value="NZ_VDLY02000002.1"/>
</dbReference>
<protein>
    <submittedName>
        <fullName evidence="11">MFS transporter</fullName>
    </submittedName>
</protein>
<evidence type="ECO:0000256" key="5">
    <source>
        <dbReference type="ARBA" id="ARBA00022989"/>
    </source>
</evidence>
<keyword evidence="12" id="KW-1185">Reference proteome</keyword>
<evidence type="ECO:0000256" key="7">
    <source>
        <dbReference type="ARBA" id="ARBA00023251"/>
    </source>
</evidence>
<reference evidence="11" key="1">
    <citation type="submission" date="2019-10" db="EMBL/GenBank/DDBJ databases">
        <title>Nonomuraea sp. nov., isolated from Phyllanthus amarus.</title>
        <authorList>
            <person name="Klykleung N."/>
            <person name="Tanasupawat S."/>
        </authorList>
    </citation>
    <scope>NUCLEOTIDE SEQUENCE [LARGE SCALE GENOMIC DNA]</scope>
    <source>
        <strain evidence="11">3MP-10</strain>
    </source>
</reference>
<evidence type="ECO:0000256" key="1">
    <source>
        <dbReference type="ARBA" id="ARBA00004651"/>
    </source>
</evidence>
<keyword evidence="3" id="KW-1003">Cell membrane</keyword>
<dbReference type="AlphaFoldDB" id="A0A5N6ALX5"/>
<feature type="transmembrane region" description="Helical" evidence="9">
    <location>
        <begin position="24"/>
        <end position="47"/>
    </location>
</feature>
<dbReference type="PROSITE" id="PS50850">
    <property type="entry name" value="MFS"/>
    <property type="match status" value="1"/>
</dbReference>
<dbReference type="SUPFAM" id="SSF103473">
    <property type="entry name" value="MFS general substrate transporter"/>
    <property type="match status" value="1"/>
</dbReference>
<dbReference type="OrthoDB" id="4080117at2"/>
<feature type="transmembrane region" description="Helical" evidence="9">
    <location>
        <begin position="281"/>
        <end position="298"/>
    </location>
</feature>
<feature type="transmembrane region" description="Helical" evidence="9">
    <location>
        <begin position="211"/>
        <end position="229"/>
    </location>
</feature>
<evidence type="ECO:0000256" key="8">
    <source>
        <dbReference type="SAM" id="MobiDB-lite"/>
    </source>
</evidence>
<comment type="caution">
    <text evidence="11">The sequence shown here is derived from an EMBL/GenBank/DDBJ whole genome shotgun (WGS) entry which is preliminary data.</text>
</comment>
<feature type="transmembrane region" description="Helical" evidence="9">
    <location>
        <begin position="414"/>
        <end position="431"/>
    </location>
</feature>
<dbReference type="PANTHER" id="PTHR42718">
    <property type="entry name" value="MAJOR FACILITATOR SUPERFAMILY MULTIDRUG TRANSPORTER MFSC"/>
    <property type="match status" value="1"/>
</dbReference>
<feature type="compositionally biased region" description="Low complexity" evidence="8">
    <location>
        <begin position="506"/>
        <end position="516"/>
    </location>
</feature>
<feature type="transmembrane region" description="Helical" evidence="9">
    <location>
        <begin position="59"/>
        <end position="79"/>
    </location>
</feature>
<evidence type="ECO:0000259" key="10">
    <source>
        <dbReference type="PROSITE" id="PS50850"/>
    </source>
</evidence>
<dbReference type="PANTHER" id="PTHR42718:SF46">
    <property type="entry name" value="BLR6921 PROTEIN"/>
    <property type="match status" value="1"/>
</dbReference>
<feature type="transmembrane region" description="Helical" evidence="9">
    <location>
        <begin position="451"/>
        <end position="478"/>
    </location>
</feature>
<dbReference type="InterPro" id="IPR011701">
    <property type="entry name" value="MFS"/>
</dbReference>
<dbReference type="InterPro" id="IPR020846">
    <property type="entry name" value="MFS_dom"/>
</dbReference>
<feature type="region of interest" description="Disordered" evidence="8">
    <location>
        <begin position="485"/>
        <end position="516"/>
    </location>
</feature>
<feature type="transmembrane region" description="Helical" evidence="9">
    <location>
        <begin position="116"/>
        <end position="137"/>
    </location>
</feature>
<keyword evidence="2" id="KW-0813">Transport</keyword>
<comment type="subcellular location">
    <subcellularLocation>
        <location evidence="1">Cell membrane</location>
        <topology evidence="1">Multi-pass membrane protein</topology>
    </subcellularLocation>
</comment>
<evidence type="ECO:0000313" key="12">
    <source>
        <dbReference type="Proteomes" id="UP000314251"/>
    </source>
</evidence>
<dbReference type="InterPro" id="IPR036259">
    <property type="entry name" value="MFS_trans_sf"/>
</dbReference>
<feature type="transmembrane region" description="Helical" evidence="9">
    <location>
        <begin position="177"/>
        <end position="199"/>
    </location>
</feature>
<dbReference type="GO" id="GO:0046677">
    <property type="term" value="P:response to antibiotic"/>
    <property type="evidence" value="ECO:0007669"/>
    <property type="project" value="UniProtKB-KW"/>
</dbReference>